<accession>A0A1J4Y207</accession>
<keyword evidence="1" id="KW-0472">Membrane</keyword>
<evidence type="ECO:0000313" key="3">
    <source>
        <dbReference type="Proteomes" id="UP000182693"/>
    </source>
</evidence>
<name>A0A1J4Y207_9BACT</name>
<keyword evidence="1" id="KW-1133">Transmembrane helix</keyword>
<feature type="transmembrane region" description="Helical" evidence="1">
    <location>
        <begin position="7"/>
        <end position="25"/>
    </location>
</feature>
<dbReference type="Proteomes" id="UP000182693">
    <property type="component" value="Unassembled WGS sequence"/>
</dbReference>
<dbReference type="AlphaFoldDB" id="A0A1J4Y207"/>
<proteinExistence type="predicted"/>
<evidence type="ECO:0000256" key="1">
    <source>
        <dbReference type="SAM" id="Phobius"/>
    </source>
</evidence>
<sequence length="160" mass="16925">MNKRFTYGIVAVVVIAFVAGAWWYFESVNLRHSNPESPTPQNSSISANMNFFVSLQPGDSSEQNSVTGSLPSDGLLPIYFTGPDVKNFGTGSIDWGDGSSAYNFYPAPQGTCPARGVEADGCYSNVVQAGHNYQSLGTFTARLLGASGDTVATATVVVTH</sequence>
<keyword evidence="1" id="KW-0812">Transmembrane</keyword>
<evidence type="ECO:0000313" key="2">
    <source>
        <dbReference type="EMBL" id="OIO65262.1"/>
    </source>
</evidence>
<comment type="caution">
    <text evidence="2">The sequence shown here is derived from an EMBL/GenBank/DDBJ whole genome shotgun (WGS) entry which is preliminary data.</text>
</comment>
<protein>
    <recommendedName>
        <fullName evidence="4">PKD domain-containing protein</fullName>
    </recommendedName>
</protein>
<dbReference type="STRING" id="1805425.AUJ30_01280"/>
<organism evidence="2 3">
    <name type="scientific">Candidatus Wolfebacteria bacterium CG1_02_39_135</name>
    <dbReference type="NCBI Taxonomy" id="1805425"/>
    <lineage>
        <taxon>Bacteria</taxon>
        <taxon>Candidatus Wolfeibacteriota</taxon>
    </lineage>
</organism>
<gene>
    <name evidence="2" type="ORF">AUJ30_01280</name>
</gene>
<dbReference type="EMBL" id="MNWX01000023">
    <property type="protein sequence ID" value="OIO65262.1"/>
    <property type="molecule type" value="Genomic_DNA"/>
</dbReference>
<reference evidence="2 3" key="1">
    <citation type="journal article" date="2016" name="Environ. Microbiol.">
        <title>Genomic resolution of a cold subsurface aquifer community provides metabolic insights for novel microbes adapted to high CO concentrations.</title>
        <authorList>
            <person name="Probst A.J."/>
            <person name="Castelle C.J."/>
            <person name="Singh A."/>
            <person name="Brown C.T."/>
            <person name="Anantharaman K."/>
            <person name="Sharon I."/>
            <person name="Hug L.A."/>
            <person name="Burstein D."/>
            <person name="Emerson J.B."/>
            <person name="Thomas B.C."/>
            <person name="Banfield J.F."/>
        </authorList>
    </citation>
    <scope>NUCLEOTIDE SEQUENCE [LARGE SCALE GENOMIC DNA]</scope>
    <source>
        <strain evidence="2">CG1_02_39_135</strain>
    </source>
</reference>
<evidence type="ECO:0008006" key="4">
    <source>
        <dbReference type="Google" id="ProtNLM"/>
    </source>
</evidence>